<dbReference type="SUPFAM" id="SSF54593">
    <property type="entry name" value="Glyoxalase/Bleomycin resistance protein/Dihydroxybiphenyl dioxygenase"/>
    <property type="match status" value="1"/>
</dbReference>
<accession>A0A0C1MV78</accession>
<dbReference type="GO" id="GO:0046677">
    <property type="term" value="P:response to antibiotic"/>
    <property type="evidence" value="ECO:0007669"/>
    <property type="project" value="UniProtKB-KW"/>
</dbReference>
<sequence>MTFHPSIPIIRSFDIQMAHTFYIEFLEFKVDWQHQHQTGLPLYMQISKDACTLHLSEHFADASPGANIRIGCEDLKAYQTQLIQKQFKHARPSIIDQPWGIEMTISDPFGNRLTFFQTVE</sequence>
<dbReference type="InterPro" id="IPR029068">
    <property type="entry name" value="Glyas_Bleomycin-R_OHBP_Dase"/>
</dbReference>
<comment type="caution">
    <text evidence="5">The sequence shown here is derived from an EMBL/GenBank/DDBJ whole genome shotgun (WGS) entry which is preliminary data.</text>
</comment>
<evidence type="ECO:0000256" key="2">
    <source>
        <dbReference type="ARBA" id="ARBA00021572"/>
    </source>
</evidence>
<dbReference type="OrthoDB" id="9803104at2"/>
<reference evidence="5 6" key="1">
    <citation type="submission" date="2014-12" db="EMBL/GenBank/DDBJ databases">
        <title>Draft Genome Sequence of Pseudoalteromonas luteoviolacea HI1.</title>
        <authorList>
            <person name="Asahina A.Y."/>
            <person name="Hadfield M.G."/>
        </authorList>
    </citation>
    <scope>NUCLEOTIDE SEQUENCE [LARGE SCALE GENOMIC DNA]</scope>
    <source>
        <strain evidence="5 6">HI1</strain>
    </source>
</reference>
<keyword evidence="3" id="KW-0046">Antibiotic resistance</keyword>
<gene>
    <name evidence="5" type="ORF">JF50_03040</name>
</gene>
<evidence type="ECO:0000256" key="1">
    <source>
        <dbReference type="ARBA" id="ARBA00011051"/>
    </source>
</evidence>
<protein>
    <recommendedName>
        <fullName evidence="2">Bleomycin resistance protein</fullName>
    </recommendedName>
</protein>
<dbReference type="RefSeq" id="WP_039608012.1">
    <property type="nucleotide sequence ID" value="NZ_JWIC01000003.1"/>
</dbReference>
<dbReference type="EMBL" id="JWIC01000003">
    <property type="protein sequence ID" value="KID58843.1"/>
    <property type="molecule type" value="Genomic_DNA"/>
</dbReference>
<proteinExistence type="inferred from homology"/>
<feature type="domain" description="VOC" evidence="4">
    <location>
        <begin position="2"/>
        <end position="118"/>
    </location>
</feature>
<name>A0A0C1MV78_9GAMM</name>
<evidence type="ECO:0000313" key="5">
    <source>
        <dbReference type="EMBL" id="KID58843.1"/>
    </source>
</evidence>
<dbReference type="AlphaFoldDB" id="A0A0C1MV78"/>
<dbReference type="Proteomes" id="UP000031327">
    <property type="component" value="Unassembled WGS sequence"/>
</dbReference>
<organism evidence="5 6">
    <name type="scientific">Pseudoalteromonas luteoviolacea</name>
    <dbReference type="NCBI Taxonomy" id="43657"/>
    <lineage>
        <taxon>Bacteria</taxon>
        <taxon>Pseudomonadati</taxon>
        <taxon>Pseudomonadota</taxon>
        <taxon>Gammaproteobacteria</taxon>
        <taxon>Alteromonadales</taxon>
        <taxon>Pseudoalteromonadaceae</taxon>
        <taxon>Pseudoalteromonas</taxon>
    </lineage>
</organism>
<dbReference type="Pfam" id="PF19581">
    <property type="entry name" value="Glyoxalase_7"/>
    <property type="match status" value="1"/>
</dbReference>
<dbReference type="InterPro" id="IPR037523">
    <property type="entry name" value="VOC_core"/>
</dbReference>
<dbReference type="InterPro" id="IPR000335">
    <property type="entry name" value="Bleomycin-R"/>
</dbReference>
<dbReference type="PROSITE" id="PS51819">
    <property type="entry name" value="VOC"/>
    <property type="match status" value="1"/>
</dbReference>
<evidence type="ECO:0000313" key="6">
    <source>
        <dbReference type="Proteomes" id="UP000031327"/>
    </source>
</evidence>
<evidence type="ECO:0000256" key="3">
    <source>
        <dbReference type="ARBA" id="ARBA00023251"/>
    </source>
</evidence>
<evidence type="ECO:0000259" key="4">
    <source>
        <dbReference type="PROSITE" id="PS51819"/>
    </source>
</evidence>
<dbReference type="Gene3D" id="3.10.180.10">
    <property type="entry name" value="2,3-Dihydroxybiphenyl 1,2-Dioxygenase, domain 1"/>
    <property type="match status" value="1"/>
</dbReference>
<comment type="similarity">
    <text evidence="1">Belongs to the bleomycin resistance protein family.</text>
</comment>